<dbReference type="InterPro" id="IPR054149">
    <property type="entry name" value="SMIM43"/>
</dbReference>
<dbReference type="Pfam" id="PF21976">
    <property type="entry name" value="SMIM43"/>
    <property type="match status" value="1"/>
</dbReference>
<accession>A0AAV7WWL2</accession>
<keyword evidence="3" id="KW-1185">Reference proteome</keyword>
<dbReference type="EMBL" id="JANPWB010000001">
    <property type="protein sequence ID" value="KAJ1216848.1"/>
    <property type="molecule type" value="Genomic_DNA"/>
</dbReference>
<evidence type="ECO:0000313" key="2">
    <source>
        <dbReference type="EMBL" id="KAJ1216848.1"/>
    </source>
</evidence>
<dbReference type="AlphaFoldDB" id="A0AAV7WWL2"/>
<keyword evidence="1" id="KW-0812">Transmembrane</keyword>
<comment type="caution">
    <text evidence="2">The sequence shown here is derived from an EMBL/GenBank/DDBJ whole genome shotgun (WGS) entry which is preliminary data.</text>
</comment>
<dbReference type="Proteomes" id="UP001066276">
    <property type="component" value="Chromosome 1_1"/>
</dbReference>
<feature type="transmembrane region" description="Helical" evidence="1">
    <location>
        <begin position="27"/>
        <end position="49"/>
    </location>
</feature>
<keyword evidence="1" id="KW-1133">Transmembrane helix</keyword>
<sequence length="83" mass="8762">MRPLAPPAGGTPVSLPPAAGLEGPLDLLLYLALFVALLLLLLLLLFAVIKQLKNSVVSSAALQPGRAALALREPWGLWREQAV</sequence>
<reference evidence="2" key="1">
    <citation type="journal article" date="2022" name="bioRxiv">
        <title>Sequencing and chromosome-scale assembly of the giantPleurodeles waltlgenome.</title>
        <authorList>
            <person name="Brown T."/>
            <person name="Elewa A."/>
            <person name="Iarovenko S."/>
            <person name="Subramanian E."/>
            <person name="Araus A.J."/>
            <person name="Petzold A."/>
            <person name="Susuki M."/>
            <person name="Suzuki K.-i.T."/>
            <person name="Hayashi T."/>
            <person name="Toyoda A."/>
            <person name="Oliveira C."/>
            <person name="Osipova E."/>
            <person name="Leigh N.D."/>
            <person name="Simon A."/>
            <person name="Yun M.H."/>
        </authorList>
    </citation>
    <scope>NUCLEOTIDE SEQUENCE</scope>
    <source>
        <strain evidence="2">20211129_DDA</strain>
        <tissue evidence="2">Liver</tissue>
    </source>
</reference>
<evidence type="ECO:0000313" key="3">
    <source>
        <dbReference type="Proteomes" id="UP001066276"/>
    </source>
</evidence>
<evidence type="ECO:0000256" key="1">
    <source>
        <dbReference type="SAM" id="Phobius"/>
    </source>
</evidence>
<protein>
    <submittedName>
        <fullName evidence="2">Uncharacterized protein</fullName>
    </submittedName>
</protein>
<keyword evidence="1" id="KW-0472">Membrane</keyword>
<gene>
    <name evidence="2" type="ORF">NDU88_004447</name>
</gene>
<name>A0AAV7WWL2_PLEWA</name>
<organism evidence="2 3">
    <name type="scientific">Pleurodeles waltl</name>
    <name type="common">Iberian ribbed newt</name>
    <dbReference type="NCBI Taxonomy" id="8319"/>
    <lineage>
        <taxon>Eukaryota</taxon>
        <taxon>Metazoa</taxon>
        <taxon>Chordata</taxon>
        <taxon>Craniata</taxon>
        <taxon>Vertebrata</taxon>
        <taxon>Euteleostomi</taxon>
        <taxon>Amphibia</taxon>
        <taxon>Batrachia</taxon>
        <taxon>Caudata</taxon>
        <taxon>Salamandroidea</taxon>
        <taxon>Salamandridae</taxon>
        <taxon>Pleurodelinae</taxon>
        <taxon>Pleurodeles</taxon>
    </lineage>
</organism>
<proteinExistence type="predicted"/>